<evidence type="ECO:0000313" key="3">
    <source>
        <dbReference type="Proteomes" id="UP001445076"/>
    </source>
</evidence>
<dbReference type="InterPro" id="IPR035986">
    <property type="entry name" value="PKD_dom_sf"/>
</dbReference>
<reference evidence="2 3" key="1">
    <citation type="journal article" date="2024" name="BMC Genomics">
        <title>Genome assembly of redclaw crayfish (Cherax quadricarinatus) provides insights into its immune adaptation and hypoxia tolerance.</title>
        <authorList>
            <person name="Liu Z."/>
            <person name="Zheng J."/>
            <person name="Li H."/>
            <person name="Fang K."/>
            <person name="Wang S."/>
            <person name="He J."/>
            <person name="Zhou D."/>
            <person name="Weng S."/>
            <person name="Chi M."/>
            <person name="Gu Z."/>
            <person name="He J."/>
            <person name="Li F."/>
            <person name="Wang M."/>
        </authorList>
    </citation>
    <scope>NUCLEOTIDE SEQUENCE [LARGE SCALE GENOMIC DNA]</scope>
    <source>
        <strain evidence="2">ZL_2023a</strain>
    </source>
</reference>
<accession>A0AAW0WFB1</accession>
<feature type="domain" description="PKD" evidence="1">
    <location>
        <begin position="16"/>
        <end position="102"/>
    </location>
</feature>
<feature type="non-terminal residue" evidence="2">
    <location>
        <position position="141"/>
    </location>
</feature>
<keyword evidence="3" id="KW-1185">Reference proteome</keyword>
<dbReference type="Pfam" id="PF00801">
    <property type="entry name" value="PKD"/>
    <property type="match status" value="1"/>
</dbReference>
<organism evidence="2 3">
    <name type="scientific">Cherax quadricarinatus</name>
    <name type="common">Australian red claw crayfish</name>
    <dbReference type="NCBI Taxonomy" id="27406"/>
    <lineage>
        <taxon>Eukaryota</taxon>
        <taxon>Metazoa</taxon>
        <taxon>Ecdysozoa</taxon>
        <taxon>Arthropoda</taxon>
        <taxon>Crustacea</taxon>
        <taxon>Multicrustacea</taxon>
        <taxon>Malacostraca</taxon>
        <taxon>Eumalacostraca</taxon>
        <taxon>Eucarida</taxon>
        <taxon>Decapoda</taxon>
        <taxon>Pleocyemata</taxon>
        <taxon>Astacidea</taxon>
        <taxon>Parastacoidea</taxon>
        <taxon>Parastacidae</taxon>
        <taxon>Cherax</taxon>
    </lineage>
</organism>
<sequence length="141" mass="15518">KIDNAFLVVLPIGDVEISSSRTVVVLEQVTEPVTVTVRVSEGSHLQPLTLDLADGTILHIPPKFLAENGNWVAQVEHVYSSEGDYLPRVHVVNPVSWRNTSIPRPIRVQHLPSSVFLWPENYLGAVGEVVTFHAHALGTDL</sequence>
<evidence type="ECO:0000259" key="1">
    <source>
        <dbReference type="Pfam" id="PF00801"/>
    </source>
</evidence>
<gene>
    <name evidence="2" type="ORF">OTU49_008271</name>
</gene>
<dbReference type="SUPFAM" id="SSF49299">
    <property type="entry name" value="PKD domain"/>
    <property type="match status" value="1"/>
</dbReference>
<name>A0AAW0WFB1_CHEQU</name>
<dbReference type="InterPro" id="IPR000601">
    <property type="entry name" value="PKD_dom"/>
</dbReference>
<comment type="caution">
    <text evidence="2">The sequence shown here is derived from an EMBL/GenBank/DDBJ whole genome shotgun (WGS) entry which is preliminary data.</text>
</comment>
<feature type="non-terminal residue" evidence="2">
    <location>
        <position position="1"/>
    </location>
</feature>
<dbReference type="Proteomes" id="UP001445076">
    <property type="component" value="Unassembled WGS sequence"/>
</dbReference>
<protein>
    <recommendedName>
        <fullName evidence="1">PKD domain-containing protein</fullName>
    </recommendedName>
</protein>
<dbReference type="EMBL" id="JARKIK010000066">
    <property type="protein sequence ID" value="KAK8729695.1"/>
    <property type="molecule type" value="Genomic_DNA"/>
</dbReference>
<dbReference type="AlphaFoldDB" id="A0AAW0WFB1"/>
<proteinExistence type="predicted"/>
<evidence type="ECO:0000313" key="2">
    <source>
        <dbReference type="EMBL" id="KAK8729695.1"/>
    </source>
</evidence>